<organism evidence="1 2">
    <name type="scientific">Bellilinea caldifistulae</name>
    <dbReference type="NCBI Taxonomy" id="360411"/>
    <lineage>
        <taxon>Bacteria</taxon>
        <taxon>Bacillati</taxon>
        <taxon>Chloroflexota</taxon>
        <taxon>Anaerolineae</taxon>
        <taxon>Anaerolineales</taxon>
        <taxon>Anaerolineaceae</taxon>
        <taxon>Bellilinea</taxon>
    </lineage>
</organism>
<accession>A0A0P6XHJ6</accession>
<keyword evidence="2" id="KW-1185">Reference proteome</keyword>
<sequence>MPAGDAVHVGTVQFVGQTIRKTIIRYEGKDKVVLYGYKEDLPYQIPVGNLIFTISLDDVGSRYYEDVELSPEIQQLADAIVESIRLTSP</sequence>
<reference evidence="1 2" key="1">
    <citation type="submission" date="2015-07" db="EMBL/GenBank/DDBJ databases">
        <title>Draft genome of Bellilinea caldifistulae DSM 17877.</title>
        <authorList>
            <person name="Hemp J."/>
            <person name="Ward L.M."/>
            <person name="Pace L.A."/>
            <person name="Fischer W.W."/>
        </authorList>
    </citation>
    <scope>NUCLEOTIDE SEQUENCE [LARGE SCALE GENOMIC DNA]</scope>
    <source>
        <strain evidence="1 2">GOMI-1</strain>
    </source>
</reference>
<protein>
    <submittedName>
        <fullName evidence="1">Uncharacterized protein</fullName>
    </submittedName>
</protein>
<evidence type="ECO:0000313" key="1">
    <source>
        <dbReference type="EMBL" id="KPL79285.1"/>
    </source>
</evidence>
<dbReference type="EMBL" id="LGHJ01000001">
    <property type="protein sequence ID" value="KPL79285.1"/>
    <property type="molecule type" value="Genomic_DNA"/>
</dbReference>
<proteinExistence type="predicted"/>
<comment type="caution">
    <text evidence="1">The sequence shown here is derived from an EMBL/GenBank/DDBJ whole genome shotgun (WGS) entry which is preliminary data.</text>
</comment>
<evidence type="ECO:0000313" key="2">
    <source>
        <dbReference type="Proteomes" id="UP000050514"/>
    </source>
</evidence>
<dbReference type="Proteomes" id="UP000050514">
    <property type="component" value="Unassembled WGS sequence"/>
</dbReference>
<dbReference type="RefSeq" id="WP_157235353.1">
    <property type="nucleotide sequence ID" value="NZ_DF967971.1"/>
</dbReference>
<gene>
    <name evidence="1" type="ORF">AC812_00205</name>
</gene>
<dbReference type="AlphaFoldDB" id="A0A0P6XHJ6"/>
<name>A0A0P6XHJ6_9CHLR</name>